<sequence length="290" mass="33423">MTSYLIILDQMLDPEFTPFQGQVHGHDLYQIWTPPAPVSHWVHYFWQLSVPVGDFYYRSVPDNCVDLIINLDQLNDAVLVSPFTSPIIYPLAGPARYFGVRFRLLGQHALLSEPISEWASDSDQTEIKDLFPAQLIEQIEHSLSFSESFAQKSLRLAKAIVSAIERPVIDPRILKFIRYCHHSDNALPLSELSPNILGITDRQLRRLTQQYLGVSPKAFCKVVRFQNTLRAWRTMKDNRAWADWYFDQSHFSREFKQLTGSPPNQFLKMSVLYKNPSPQSSIILPDNAQT</sequence>
<evidence type="ECO:0000313" key="3">
    <source>
        <dbReference type="Proteomes" id="UP000093173"/>
    </source>
</evidence>
<dbReference type="InterPro" id="IPR018060">
    <property type="entry name" value="HTH_AraC"/>
</dbReference>
<comment type="caution">
    <text evidence="2">The sequence shown here is derived from an EMBL/GenBank/DDBJ whole genome shotgun (WGS) entry which is preliminary data.</text>
</comment>
<evidence type="ECO:0000259" key="1">
    <source>
        <dbReference type="PROSITE" id="PS01124"/>
    </source>
</evidence>
<name>A0A1B9R0P5_9VIBR</name>
<dbReference type="InterPro" id="IPR046532">
    <property type="entry name" value="DUF6597"/>
</dbReference>
<dbReference type="Pfam" id="PF20240">
    <property type="entry name" value="DUF6597"/>
    <property type="match status" value="1"/>
</dbReference>
<reference evidence="3" key="1">
    <citation type="submission" date="2016-06" db="EMBL/GenBank/DDBJ databases">
        <authorList>
            <person name="Hehemann J.-H."/>
            <person name="Arevalo P."/>
            <person name="Datta M.S."/>
            <person name="Polz M.F."/>
        </authorList>
    </citation>
    <scope>NUCLEOTIDE SEQUENCE [LARGE SCALE GENOMIC DNA]</scope>
    <source>
        <strain evidence="3">9CSC122</strain>
    </source>
</reference>
<dbReference type="EMBL" id="MAJZ01000371">
    <property type="protein sequence ID" value="OCH77462.1"/>
    <property type="molecule type" value="Genomic_DNA"/>
</dbReference>
<dbReference type="GO" id="GO:0003700">
    <property type="term" value="F:DNA-binding transcription factor activity"/>
    <property type="evidence" value="ECO:0007669"/>
    <property type="project" value="InterPro"/>
</dbReference>
<proteinExistence type="predicted"/>
<dbReference type="SMART" id="SM00342">
    <property type="entry name" value="HTH_ARAC"/>
    <property type="match status" value="1"/>
</dbReference>
<protein>
    <recommendedName>
        <fullName evidence="1">HTH araC/xylS-type domain-containing protein</fullName>
    </recommendedName>
</protein>
<dbReference type="Pfam" id="PF12833">
    <property type="entry name" value="HTH_18"/>
    <property type="match status" value="1"/>
</dbReference>
<dbReference type="Gene3D" id="1.10.10.60">
    <property type="entry name" value="Homeodomain-like"/>
    <property type="match status" value="1"/>
</dbReference>
<dbReference type="PROSITE" id="PS01124">
    <property type="entry name" value="HTH_ARAC_FAMILY_2"/>
    <property type="match status" value="1"/>
</dbReference>
<dbReference type="GO" id="GO:0043565">
    <property type="term" value="F:sequence-specific DNA binding"/>
    <property type="evidence" value="ECO:0007669"/>
    <property type="project" value="InterPro"/>
</dbReference>
<dbReference type="RefSeq" id="WP_017039201.1">
    <property type="nucleotide sequence ID" value="NZ_JBNGCH010000371.1"/>
</dbReference>
<keyword evidence="3" id="KW-1185">Reference proteome</keyword>
<gene>
    <name evidence="2" type="ORF">A6E14_07580</name>
</gene>
<dbReference type="Proteomes" id="UP000093173">
    <property type="component" value="Unassembled WGS sequence"/>
</dbReference>
<feature type="domain" description="HTH araC/xylS-type" evidence="1">
    <location>
        <begin position="197"/>
        <end position="269"/>
    </location>
</feature>
<evidence type="ECO:0000313" key="2">
    <source>
        <dbReference type="EMBL" id="OCH77462.1"/>
    </source>
</evidence>
<organism evidence="2 3">
    <name type="scientific">Vibrio genomosp. F10</name>
    <dbReference type="NCBI Taxonomy" id="723171"/>
    <lineage>
        <taxon>Bacteria</taxon>
        <taxon>Pseudomonadati</taxon>
        <taxon>Pseudomonadota</taxon>
        <taxon>Gammaproteobacteria</taxon>
        <taxon>Vibrionales</taxon>
        <taxon>Vibrionaceae</taxon>
        <taxon>Vibrio</taxon>
    </lineage>
</organism>
<dbReference type="AlphaFoldDB" id="A0A1B9R0P5"/>
<accession>A0A1B9R0P5</accession>